<evidence type="ECO:0000313" key="3">
    <source>
        <dbReference type="Proteomes" id="UP001156560"/>
    </source>
</evidence>
<gene>
    <name evidence="2" type="ORF">O1Q84_10415</name>
</gene>
<dbReference type="EMBL" id="CP114194">
    <property type="protein sequence ID" value="WAT89062.1"/>
    <property type="molecule type" value="Genomic_DNA"/>
</dbReference>
<dbReference type="Proteomes" id="UP001156560">
    <property type="component" value="Chromosome 1"/>
</dbReference>
<name>A0AA47JDY5_VIBPH</name>
<dbReference type="AlphaFoldDB" id="A0AA47JDY5"/>
<reference evidence="2" key="1">
    <citation type="submission" date="2022-12" db="EMBL/GenBank/DDBJ databases">
        <title>Vibrio parahaemolyticus become highly virulent by producing novel Tc toxins.</title>
        <authorList>
            <person name="Yang F."/>
            <person name="You Y."/>
            <person name="Lai Q."/>
            <person name="Xu L."/>
            <person name="Li F."/>
        </authorList>
    </citation>
    <scope>NUCLEOTIDE SEQUENCE</scope>
    <source>
        <strain evidence="2">Vp-HL-202005</strain>
    </source>
</reference>
<proteinExistence type="predicted"/>
<dbReference type="AntiFam" id="ANF00277">
    <property type="entry name" value="Spurious ORF (formerly Pfam entry PF11665)"/>
</dbReference>
<organism evidence="2 3">
    <name type="scientific">Vibrio parahaemolyticus</name>
    <dbReference type="NCBI Taxonomy" id="670"/>
    <lineage>
        <taxon>Bacteria</taxon>
        <taxon>Pseudomonadati</taxon>
        <taxon>Pseudomonadota</taxon>
        <taxon>Gammaproteobacteria</taxon>
        <taxon>Vibrionales</taxon>
        <taxon>Vibrionaceae</taxon>
        <taxon>Vibrio</taxon>
    </lineage>
</organism>
<feature type="transmembrane region" description="Helical" evidence="1">
    <location>
        <begin position="20"/>
        <end position="39"/>
    </location>
</feature>
<keyword evidence="1" id="KW-0812">Transmembrane</keyword>
<keyword evidence="1" id="KW-0472">Membrane</keyword>
<sequence>MSKSGITNCLRGIRNAWHFLYALVKVFKLVCGGIGIALLTP</sequence>
<evidence type="ECO:0000313" key="2">
    <source>
        <dbReference type="EMBL" id="WAT89062.1"/>
    </source>
</evidence>
<accession>A0AA47JDY5</accession>
<protein>
    <submittedName>
        <fullName evidence="2">DUF3265 domain-containing protein</fullName>
    </submittedName>
</protein>
<keyword evidence="1" id="KW-1133">Transmembrane helix</keyword>
<evidence type="ECO:0000256" key="1">
    <source>
        <dbReference type="SAM" id="Phobius"/>
    </source>
</evidence>